<dbReference type="Pfam" id="PF16411">
    <property type="entry name" value="SusF_SusE"/>
    <property type="match status" value="2"/>
</dbReference>
<proteinExistence type="predicted"/>
<keyword evidence="5" id="KW-1185">Reference proteome</keyword>
<organism evidence="4 5">
    <name type="scientific">Prevotella heparinolytica</name>
    <dbReference type="NCBI Taxonomy" id="28113"/>
    <lineage>
        <taxon>Bacteria</taxon>
        <taxon>Pseudomonadati</taxon>
        <taxon>Bacteroidota</taxon>
        <taxon>Bacteroidia</taxon>
        <taxon>Bacteroidales</taxon>
        <taxon>Bacteroidaceae</taxon>
        <taxon>Bacteroides</taxon>
    </lineage>
</organism>
<dbReference type="PROSITE" id="PS51257">
    <property type="entry name" value="PROKAR_LIPOPROTEIN"/>
    <property type="match status" value="1"/>
</dbReference>
<dbReference type="Gene3D" id="2.60.40.3620">
    <property type="match status" value="1"/>
</dbReference>
<gene>
    <name evidence="4" type="ORF">EII33_11480</name>
</gene>
<evidence type="ECO:0000313" key="5">
    <source>
        <dbReference type="Proteomes" id="UP000279562"/>
    </source>
</evidence>
<keyword evidence="1" id="KW-0732">Signal</keyword>
<reference evidence="4 5" key="1">
    <citation type="submission" date="2018-11" db="EMBL/GenBank/DDBJ databases">
        <title>Genomes From Bacteria Associated with the Canine Oral Cavity: a Test Case for Automated Genome-Based Taxonomic Assignment.</title>
        <authorList>
            <person name="Coil D.A."/>
            <person name="Jospin G."/>
            <person name="Darling A.E."/>
            <person name="Wallis C."/>
            <person name="Davis I.J."/>
            <person name="Harris S."/>
            <person name="Eisen J.A."/>
            <person name="Holcombe L.J."/>
            <person name="O'Flynn C."/>
        </authorList>
    </citation>
    <scope>NUCLEOTIDE SEQUENCE [LARGE SCALE GENOMIC DNA]</scope>
    <source>
        <strain evidence="4 5">OH1047_COT-310</strain>
    </source>
</reference>
<feature type="domain" description="SusE outer membrane protein" evidence="2">
    <location>
        <begin position="24"/>
        <end position="118"/>
    </location>
</feature>
<dbReference type="AlphaFoldDB" id="A0A3P2A160"/>
<dbReference type="InterPro" id="IPR032187">
    <property type="entry name" value="SusF/SusE-like_C"/>
</dbReference>
<dbReference type="EMBL" id="RQYF01000071">
    <property type="protein sequence ID" value="RRD88748.1"/>
    <property type="molecule type" value="Genomic_DNA"/>
</dbReference>
<dbReference type="RefSeq" id="WP_125239826.1">
    <property type="nucleotide sequence ID" value="NZ_JBGYZN010000067.1"/>
</dbReference>
<evidence type="ECO:0000259" key="2">
    <source>
        <dbReference type="Pfam" id="PF14292"/>
    </source>
</evidence>
<feature type="domain" description="Outer membrane protein SusF/SusE-like C-terminal" evidence="3">
    <location>
        <begin position="279"/>
        <end position="376"/>
    </location>
</feature>
<dbReference type="Gene3D" id="2.60.40.3610">
    <property type="match status" value="1"/>
</dbReference>
<evidence type="ECO:0000256" key="1">
    <source>
        <dbReference type="SAM" id="SignalP"/>
    </source>
</evidence>
<feature type="signal peptide" evidence="1">
    <location>
        <begin position="1"/>
        <end position="21"/>
    </location>
</feature>
<dbReference type="Pfam" id="PF14292">
    <property type="entry name" value="SusE"/>
    <property type="match status" value="1"/>
</dbReference>
<dbReference type="GO" id="GO:0019867">
    <property type="term" value="C:outer membrane"/>
    <property type="evidence" value="ECO:0007669"/>
    <property type="project" value="InterPro"/>
</dbReference>
<feature type="chain" id="PRO_5018330692" evidence="1">
    <location>
        <begin position="22"/>
        <end position="379"/>
    </location>
</feature>
<evidence type="ECO:0000313" key="4">
    <source>
        <dbReference type="EMBL" id="RRD88748.1"/>
    </source>
</evidence>
<evidence type="ECO:0000259" key="3">
    <source>
        <dbReference type="Pfam" id="PF16411"/>
    </source>
</evidence>
<comment type="caution">
    <text evidence="4">The sequence shown here is derived from an EMBL/GenBank/DDBJ whole genome shotgun (WGS) entry which is preliminary data.</text>
</comment>
<dbReference type="GO" id="GO:2001070">
    <property type="term" value="F:starch binding"/>
    <property type="evidence" value="ECO:0007669"/>
    <property type="project" value="InterPro"/>
</dbReference>
<dbReference type="Proteomes" id="UP000279562">
    <property type="component" value="Unassembled WGS sequence"/>
</dbReference>
<dbReference type="CDD" id="cd12965">
    <property type="entry name" value="CBM-Eb_CBM-Fb"/>
    <property type="match status" value="1"/>
</dbReference>
<dbReference type="CDD" id="cd12966">
    <property type="entry name" value="CBM-Ec_CBM-Fc"/>
    <property type="match status" value="1"/>
</dbReference>
<name>A0A3P2A160_9BACE</name>
<feature type="domain" description="Outer membrane protein SusF/SusE-like C-terminal" evidence="3">
    <location>
        <begin position="172"/>
        <end position="261"/>
    </location>
</feature>
<protein>
    <submittedName>
        <fullName evidence="4">SusF/SusE family outer membrane protein</fullName>
    </submittedName>
</protein>
<sequence length="379" mass="41106">MKKISIYTFLLAGLLSFSACESDRDSNPVLQEPTTFVLNTPAYVNTTYDLTNSESVELTCSQPDFGYTAPVVYSVETSLTEDFKEVVKLDTKYTTAKMAVDASEMALAVTNLAVAQGKLEADFPLTTALYVRVIAELSSATEVVSSITSNVIKLPSVRTEFALPPVKLPAKLHLIGGFCDWDWGKSAEMIPCHDGTTGTFWRMVYIPSGTGVKFNTTTAWDGNEKGFAGCTPVDNYGAGLSNADGNIGVAKGGWYLIVIRSAVNGRSVDYTVEFNEPAVWLIGGAVKEGGDWTEGLADWKFTVPEKADDFFVSPAFAADAPEGPRAYVKIDGFDWWKSEFMVLNGKLTYRGAGKDLDRVTSKAGQKMYINFTSGAGKIE</sequence>
<dbReference type="InterPro" id="IPR025970">
    <property type="entry name" value="SusE"/>
</dbReference>
<accession>A0A3P2A160</accession>